<keyword evidence="10" id="KW-0653">Protein transport</keyword>
<evidence type="ECO:0000256" key="4">
    <source>
        <dbReference type="ARBA" id="ARBA00020256"/>
    </source>
</evidence>
<evidence type="ECO:0000313" key="16">
    <source>
        <dbReference type="Proteomes" id="UP000289738"/>
    </source>
</evidence>
<gene>
    <name evidence="15" type="ORF">Ahy_A06g028798</name>
</gene>
<evidence type="ECO:0000256" key="12">
    <source>
        <dbReference type="ARBA" id="ARBA00023134"/>
    </source>
</evidence>
<proteinExistence type="inferred from homology"/>
<accession>A0A445CRQ0</accession>
<keyword evidence="14" id="KW-0675">Receptor</keyword>
<protein>
    <recommendedName>
        <fullName evidence="4">Signal recognition particle receptor subunit beta</fullName>
    </recommendedName>
</protein>
<dbReference type="Gene3D" id="3.40.50.300">
    <property type="entry name" value="P-loop containing nucleotide triphosphate hydrolases"/>
    <property type="match status" value="1"/>
</dbReference>
<evidence type="ECO:0000256" key="10">
    <source>
        <dbReference type="ARBA" id="ARBA00022927"/>
    </source>
</evidence>
<evidence type="ECO:0000256" key="14">
    <source>
        <dbReference type="ARBA" id="ARBA00023170"/>
    </source>
</evidence>
<dbReference type="GO" id="GO:0016192">
    <property type="term" value="P:vesicle-mediated transport"/>
    <property type="evidence" value="ECO:0007669"/>
    <property type="project" value="UniProtKB-KW"/>
</dbReference>
<keyword evidence="9" id="KW-0931">ER-Golgi transport</keyword>
<keyword evidence="13" id="KW-0472">Membrane</keyword>
<evidence type="ECO:0000256" key="1">
    <source>
        <dbReference type="ARBA" id="ARBA00004389"/>
    </source>
</evidence>
<evidence type="ECO:0000256" key="5">
    <source>
        <dbReference type="ARBA" id="ARBA00022692"/>
    </source>
</evidence>
<keyword evidence="10" id="KW-0813">Transport</keyword>
<evidence type="ECO:0000256" key="7">
    <source>
        <dbReference type="ARBA" id="ARBA00022741"/>
    </source>
</evidence>
<dbReference type="PROSITE" id="PS51417">
    <property type="entry name" value="ARF"/>
    <property type="match status" value="1"/>
</dbReference>
<dbReference type="InterPro" id="IPR027417">
    <property type="entry name" value="P-loop_NTPase"/>
</dbReference>
<keyword evidence="12" id="KW-0342">GTP-binding</keyword>
<keyword evidence="7" id="KW-0547">Nucleotide-binding</keyword>
<dbReference type="STRING" id="3818.A0A445CRQ0"/>
<dbReference type="Proteomes" id="UP000289738">
    <property type="component" value="Chromosome A06"/>
</dbReference>
<dbReference type="SUPFAM" id="SSF52540">
    <property type="entry name" value="P-loop containing nucleoside triphosphate hydrolases"/>
    <property type="match status" value="1"/>
</dbReference>
<comment type="similarity">
    <text evidence="3">Belongs to the small GTPase superfamily. Arf family.</text>
</comment>
<evidence type="ECO:0000313" key="15">
    <source>
        <dbReference type="EMBL" id="RYR53611.1"/>
    </source>
</evidence>
<evidence type="ECO:0000256" key="11">
    <source>
        <dbReference type="ARBA" id="ARBA00022989"/>
    </source>
</evidence>
<keyword evidence="6" id="KW-0449">Lipoprotein</keyword>
<dbReference type="GO" id="GO:0015031">
    <property type="term" value="P:protein transport"/>
    <property type="evidence" value="ECO:0007669"/>
    <property type="project" value="UniProtKB-KW"/>
</dbReference>
<keyword evidence="16" id="KW-1185">Reference proteome</keyword>
<dbReference type="GO" id="GO:0005525">
    <property type="term" value="F:GTP binding"/>
    <property type="evidence" value="ECO:0007669"/>
    <property type="project" value="UniProtKB-KW"/>
</dbReference>
<dbReference type="GO" id="GO:0005789">
    <property type="term" value="C:endoplasmic reticulum membrane"/>
    <property type="evidence" value="ECO:0007669"/>
    <property type="project" value="UniProtKB-SubCell"/>
</dbReference>
<dbReference type="CDD" id="cd04105">
    <property type="entry name" value="SR_beta"/>
    <property type="match status" value="1"/>
</dbReference>
<keyword evidence="5" id="KW-0812">Transmembrane</keyword>
<dbReference type="EMBL" id="SDMP01000006">
    <property type="protein sequence ID" value="RYR53611.1"/>
    <property type="molecule type" value="Genomic_DNA"/>
</dbReference>
<keyword evidence="11" id="KW-1133">Transmembrane helix</keyword>
<evidence type="ECO:0000256" key="3">
    <source>
        <dbReference type="ARBA" id="ARBA00010290"/>
    </source>
</evidence>
<sequence>MAFVCSVAFLPPSVALRHQRLRLVVVLEVPTHQSQLLPRARRLGVCPSFVQPQLLSTHQRLRVVLVAWPPPPSRFCPSAQTAQKSERRFRILPVLLRLAMEELGQWKEQLLHWWSLAEEQLRQVPPVQLYATAAILVFTTLLLLSLRLLKRAKSNTIVLTGLSGAGKTVLFYQLRDGSIHGGTVTSMEPNEETFVLHSETTEKRKTKPVHVVDVPGHSRLRPKLDEYLPQAAGIVFVVDALDFLPNCRSASEYLYDILTKGSIVKKKIPLLILCNKTDKVTAHTKEFIRRQMEKEMICVPDQLTVPAGALLSSPGAVWKDATPCSPGTVSKPRQFARTARFSVGLIAVDRVVSLSSPMSELNWLNHRFNGFLVGLTGFRDENIVVKERTSGKSDKLRASRSAISAADITNEFTLGVPGEQFSFIQCYNKVTTADASGLTGEISQLEQFIREYVKP</sequence>
<reference evidence="15 16" key="1">
    <citation type="submission" date="2019-01" db="EMBL/GenBank/DDBJ databases">
        <title>Sequencing of cultivated peanut Arachis hypogaea provides insights into genome evolution and oil improvement.</title>
        <authorList>
            <person name="Chen X."/>
        </authorList>
    </citation>
    <scope>NUCLEOTIDE SEQUENCE [LARGE SCALE GENOMIC DNA]</scope>
    <source>
        <strain evidence="16">cv. Fuhuasheng</strain>
        <tissue evidence="15">Leaves</tissue>
    </source>
</reference>
<evidence type="ECO:0000256" key="8">
    <source>
        <dbReference type="ARBA" id="ARBA00022824"/>
    </source>
</evidence>
<dbReference type="Pfam" id="PF09439">
    <property type="entry name" value="SRPRB"/>
    <property type="match status" value="1"/>
</dbReference>
<keyword evidence="6" id="KW-0519">Myristate</keyword>
<keyword evidence="8" id="KW-0256">Endoplasmic reticulum</keyword>
<dbReference type="AlphaFoldDB" id="A0A445CRQ0"/>
<evidence type="ECO:0000256" key="2">
    <source>
        <dbReference type="ARBA" id="ARBA00005619"/>
    </source>
</evidence>
<dbReference type="InterPro" id="IPR019009">
    <property type="entry name" value="SRP_receptor_beta_su"/>
</dbReference>
<dbReference type="InterPro" id="IPR024156">
    <property type="entry name" value="Small_GTPase_ARF"/>
</dbReference>
<dbReference type="PANTHER" id="PTHR11711">
    <property type="entry name" value="ADP RIBOSYLATION FACTOR-RELATED"/>
    <property type="match status" value="1"/>
</dbReference>
<evidence type="ECO:0000256" key="9">
    <source>
        <dbReference type="ARBA" id="ARBA00022892"/>
    </source>
</evidence>
<evidence type="ECO:0000256" key="13">
    <source>
        <dbReference type="ARBA" id="ARBA00023136"/>
    </source>
</evidence>
<comment type="subcellular location">
    <subcellularLocation>
        <location evidence="1">Endoplasmic reticulum membrane</location>
        <topology evidence="1">Single-pass membrane protein</topology>
    </subcellularLocation>
</comment>
<name>A0A445CRQ0_ARAHY</name>
<organism evidence="15 16">
    <name type="scientific">Arachis hypogaea</name>
    <name type="common">Peanut</name>
    <dbReference type="NCBI Taxonomy" id="3818"/>
    <lineage>
        <taxon>Eukaryota</taxon>
        <taxon>Viridiplantae</taxon>
        <taxon>Streptophyta</taxon>
        <taxon>Embryophyta</taxon>
        <taxon>Tracheophyta</taxon>
        <taxon>Spermatophyta</taxon>
        <taxon>Magnoliopsida</taxon>
        <taxon>eudicotyledons</taxon>
        <taxon>Gunneridae</taxon>
        <taxon>Pentapetalae</taxon>
        <taxon>rosids</taxon>
        <taxon>fabids</taxon>
        <taxon>Fabales</taxon>
        <taxon>Fabaceae</taxon>
        <taxon>Papilionoideae</taxon>
        <taxon>50 kb inversion clade</taxon>
        <taxon>dalbergioids sensu lato</taxon>
        <taxon>Dalbergieae</taxon>
        <taxon>Pterocarpus clade</taxon>
        <taxon>Arachis</taxon>
    </lineage>
</organism>
<comment type="caution">
    <text evidence="15">The sequence shown here is derived from an EMBL/GenBank/DDBJ whole genome shotgun (WGS) entry which is preliminary data.</text>
</comment>
<evidence type="ECO:0000256" key="6">
    <source>
        <dbReference type="ARBA" id="ARBA00022707"/>
    </source>
</evidence>
<comment type="similarity">
    <text evidence="2">Belongs to the SRP receptor beta subunit family.</text>
</comment>